<dbReference type="NCBIfam" id="NF033572">
    <property type="entry name" value="transpos_ISKra4"/>
    <property type="match status" value="1"/>
</dbReference>
<gene>
    <name evidence="1" type="ORF">DC366_18290</name>
</gene>
<evidence type="ECO:0000313" key="1">
    <source>
        <dbReference type="EMBL" id="PVA08620.1"/>
    </source>
</evidence>
<comment type="caution">
    <text evidence="1">The sequence shown here is derived from an EMBL/GenBank/DDBJ whole genome shotgun (WGS) entry which is preliminary data.</text>
</comment>
<proteinExistence type="predicted"/>
<protein>
    <submittedName>
        <fullName evidence="1">ISKra4 family transposase</fullName>
    </submittedName>
</protein>
<dbReference type="AlphaFoldDB" id="A0A2T7G2J5"/>
<reference evidence="1 2" key="1">
    <citation type="submission" date="2018-04" db="EMBL/GenBank/DDBJ databases">
        <title>Pelagivirga bohaiensis gen. nov., sp. nov., a bacterium isolated from the Bohai Sea.</title>
        <authorList>
            <person name="Ji X."/>
        </authorList>
    </citation>
    <scope>NUCLEOTIDE SEQUENCE [LARGE SCALE GENOMIC DNA]</scope>
    <source>
        <strain evidence="1 2">BH-SD19</strain>
    </source>
</reference>
<sequence length="470" mass="53128">MKIEIRLRINAADGNVWGEEVITLDKPHDQLEQIGLSLDEAKDLLGRIQEQVVGAQAAAFVSESWCCTDCNVPLRSKGKTVIRFRTPFGDVPVTSPRLHRCACDPAATRTFSPLAGLFREHVAPEMLYLETKWASLVSFGITVDLLKDVLPVGDTLNAETVRNHLHRVAARAEAELGEEQPVFIEGSPRQRAQLPVPDGPIVVGVDGGYVRAREPDREGRQTHFEVMVGKSIAEDKGNRYFGLVQSFDQKPKRRLREILRDQGLQMNQEITFLTDGGDSVRNIAVDMSPCAEHVLDWFHITMRLTVLGQYTKGLAHHDKETASETQRMLKRIKGFLWNGNHHEALPCIDDLECDLDDIETDYPSIKAFRKGMAEFHIYITRNAHTIPNYAERHRYGERISTAFVESTVNTVVGKRFAKRQQMRWSKPGAHLMLQTRTRTLDGTLRPKFEEWYPGLATTKRTSKTEHAIAA</sequence>
<name>A0A2T7G2J5_9RHOB</name>
<evidence type="ECO:0000313" key="2">
    <source>
        <dbReference type="Proteomes" id="UP000244446"/>
    </source>
</evidence>
<accession>A0A2T7G2J5</accession>
<dbReference type="OrthoDB" id="8089897at2"/>
<dbReference type="RefSeq" id="WP_108693617.1">
    <property type="nucleotide sequence ID" value="NZ_QCYH01000023.1"/>
</dbReference>
<dbReference type="EMBL" id="QCYH01000023">
    <property type="protein sequence ID" value="PVA08620.1"/>
    <property type="molecule type" value="Genomic_DNA"/>
</dbReference>
<organism evidence="1 2">
    <name type="scientific">Pelagivirga sediminicola</name>
    <dbReference type="NCBI Taxonomy" id="2170575"/>
    <lineage>
        <taxon>Bacteria</taxon>
        <taxon>Pseudomonadati</taxon>
        <taxon>Pseudomonadota</taxon>
        <taxon>Alphaproteobacteria</taxon>
        <taxon>Rhodobacterales</taxon>
        <taxon>Paracoccaceae</taxon>
        <taxon>Pelagivirga</taxon>
    </lineage>
</organism>
<dbReference type="Proteomes" id="UP000244446">
    <property type="component" value="Unassembled WGS sequence"/>
</dbReference>
<keyword evidence="2" id="KW-1185">Reference proteome</keyword>